<feature type="compositionally biased region" description="Basic residues" evidence="1">
    <location>
        <begin position="53"/>
        <end position="62"/>
    </location>
</feature>
<organism evidence="2 3">
    <name type="scientific">Prorocentrum cordatum</name>
    <dbReference type="NCBI Taxonomy" id="2364126"/>
    <lineage>
        <taxon>Eukaryota</taxon>
        <taxon>Sar</taxon>
        <taxon>Alveolata</taxon>
        <taxon>Dinophyceae</taxon>
        <taxon>Prorocentrales</taxon>
        <taxon>Prorocentraceae</taxon>
        <taxon>Prorocentrum</taxon>
    </lineage>
</organism>
<evidence type="ECO:0000313" key="2">
    <source>
        <dbReference type="EMBL" id="CAK0862946.1"/>
    </source>
</evidence>
<keyword evidence="3" id="KW-1185">Reference proteome</keyword>
<feature type="compositionally biased region" description="Basic and acidic residues" evidence="1">
    <location>
        <begin position="167"/>
        <end position="177"/>
    </location>
</feature>
<name>A0ABN9USD6_9DINO</name>
<accession>A0ABN9USD6</accession>
<reference evidence="2" key="1">
    <citation type="submission" date="2023-10" db="EMBL/GenBank/DDBJ databases">
        <authorList>
            <person name="Chen Y."/>
            <person name="Shah S."/>
            <person name="Dougan E. K."/>
            <person name="Thang M."/>
            <person name="Chan C."/>
        </authorList>
    </citation>
    <scope>NUCLEOTIDE SEQUENCE [LARGE SCALE GENOMIC DNA]</scope>
</reference>
<protein>
    <submittedName>
        <fullName evidence="2">Uncharacterized protein</fullName>
    </submittedName>
</protein>
<evidence type="ECO:0000256" key="1">
    <source>
        <dbReference type="SAM" id="MobiDB-lite"/>
    </source>
</evidence>
<comment type="caution">
    <text evidence="2">The sequence shown here is derived from an EMBL/GenBank/DDBJ whole genome shotgun (WGS) entry which is preliminary data.</text>
</comment>
<feature type="compositionally biased region" description="Low complexity" evidence="1">
    <location>
        <begin position="1"/>
        <end position="17"/>
    </location>
</feature>
<gene>
    <name evidence="2" type="ORF">PCOR1329_LOCUS51244</name>
</gene>
<feature type="region of interest" description="Disordered" evidence="1">
    <location>
        <begin position="156"/>
        <end position="177"/>
    </location>
</feature>
<dbReference type="Proteomes" id="UP001189429">
    <property type="component" value="Unassembled WGS sequence"/>
</dbReference>
<dbReference type="EMBL" id="CAUYUJ010016213">
    <property type="protein sequence ID" value="CAK0862946.1"/>
    <property type="molecule type" value="Genomic_DNA"/>
</dbReference>
<evidence type="ECO:0000313" key="3">
    <source>
        <dbReference type="Proteomes" id="UP001189429"/>
    </source>
</evidence>
<feature type="region of interest" description="Disordered" evidence="1">
    <location>
        <begin position="1"/>
        <end position="110"/>
    </location>
</feature>
<proteinExistence type="predicted"/>
<feature type="compositionally biased region" description="Low complexity" evidence="1">
    <location>
        <begin position="85"/>
        <end position="101"/>
    </location>
</feature>
<sequence length="177" mass="19157">MWPADALGAEAAEATSELESKSQTCASEAAGGTSELGSTEATEGASELEPPRRPRVSRRLISKRSNNSVVLPCSLLFSRRPRPQRAPGRAPGPAGGRRAPGARGGRGRRRVLWKTWPRGDKDALAVPAKAQNRQEAYGQGLLLSVSQRRPWRHAMPWRADSASLRSVGREAGRSSRR</sequence>